<gene>
    <name evidence="2" type="ORF">ACFFSY_23510</name>
</gene>
<keyword evidence="1" id="KW-0812">Transmembrane</keyword>
<reference evidence="2 3" key="1">
    <citation type="submission" date="2024-09" db="EMBL/GenBank/DDBJ databases">
        <authorList>
            <person name="Sun Q."/>
            <person name="Mori K."/>
        </authorList>
    </citation>
    <scope>NUCLEOTIDE SEQUENCE [LARGE SCALE GENOMIC DNA]</scope>
    <source>
        <strain evidence="2 3">TISTR 2452</strain>
    </source>
</reference>
<comment type="caution">
    <text evidence="2">The sequence shown here is derived from an EMBL/GenBank/DDBJ whole genome shotgun (WGS) entry which is preliminary data.</text>
</comment>
<protein>
    <submittedName>
        <fullName evidence="2">Uncharacterized protein</fullName>
    </submittedName>
</protein>
<dbReference type="EMBL" id="JBHMDO010000038">
    <property type="protein sequence ID" value="MFB9328914.1"/>
    <property type="molecule type" value="Genomic_DNA"/>
</dbReference>
<feature type="transmembrane region" description="Helical" evidence="1">
    <location>
        <begin position="12"/>
        <end position="44"/>
    </location>
</feature>
<feature type="transmembrane region" description="Helical" evidence="1">
    <location>
        <begin position="56"/>
        <end position="74"/>
    </location>
</feature>
<proteinExistence type="predicted"/>
<accession>A0ABV5KUM1</accession>
<evidence type="ECO:0000256" key="1">
    <source>
        <dbReference type="SAM" id="Phobius"/>
    </source>
</evidence>
<evidence type="ECO:0000313" key="3">
    <source>
        <dbReference type="Proteomes" id="UP001589747"/>
    </source>
</evidence>
<keyword evidence="1" id="KW-1133">Transmembrane helix</keyword>
<sequence>MNYSMRTTLRRLGWGLVFPLVDIHVGPIDVLPDLIGYLLIVSALRQLGAGYGVDKTAIWLAAILALLAVPRLLVNTSMNIDQYTTSPFALHIYGQGVVILHSLLAYRVFQGLYANAITVAPPKLKDAIVNRRKFYMTVFAAQLFFYPFLLNLESGWVMLLMGLQLCFILAELLLIRLPFRLSRIRIAPPIGDRDNAAAELL</sequence>
<keyword evidence="3" id="KW-1185">Reference proteome</keyword>
<dbReference type="RefSeq" id="WP_377498682.1">
    <property type="nucleotide sequence ID" value="NZ_JBHMDO010000038.1"/>
</dbReference>
<name>A0ABV5KUM1_9BACL</name>
<dbReference type="Proteomes" id="UP001589747">
    <property type="component" value="Unassembled WGS sequence"/>
</dbReference>
<evidence type="ECO:0000313" key="2">
    <source>
        <dbReference type="EMBL" id="MFB9328914.1"/>
    </source>
</evidence>
<keyword evidence="1" id="KW-0472">Membrane</keyword>
<organism evidence="2 3">
    <name type="scientific">Paenibacillus aurantiacus</name>
    <dbReference type="NCBI Taxonomy" id="1936118"/>
    <lineage>
        <taxon>Bacteria</taxon>
        <taxon>Bacillati</taxon>
        <taxon>Bacillota</taxon>
        <taxon>Bacilli</taxon>
        <taxon>Bacillales</taxon>
        <taxon>Paenibacillaceae</taxon>
        <taxon>Paenibacillus</taxon>
    </lineage>
</organism>
<feature type="transmembrane region" description="Helical" evidence="1">
    <location>
        <begin position="156"/>
        <end position="175"/>
    </location>
</feature>